<dbReference type="InterPro" id="IPR006311">
    <property type="entry name" value="TAT_signal"/>
</dbReference>
<reference evidence="3" key="1">
    <citation type="journal article" date="2019" name="Int. J. Syst. Evol. Microbiol.">
        <title>The Global Catalogue of Microorganisms (GCM) 10K type strain sequencing project: providing services to taxonomists for standard genome sequencing and annotation.</title>
        <authorList>
            <consortium name="The Broad Institute Genomics Platform"/>
            <consortium name="The Broad Institute Genome Sequencing Center for Infectious Disease"/>
            <person name="Wu L."/>
            <person name="Ma J."/>
        </authorList>
    </citation>
    <scope>NUCLEOTIDE SEQUENCE [LARGE SCALE GENOMIC DNA]</scope>
    <source>
        <strain evidence="3">CGMCC 1.15480</strain>
    </source>
</reference>
<protein>
    <recommendedName>
        <fullName evidence="4">Bacterial Ig domain-containing protein</fullName>
    </recommendedName>
</protein>
<feature type="signal peptide" evidence="1">
    <location>
        <begin position="1"/>
        <end position="33"/>
    </location>
</feature>
<name>A0ABQ1PMI4_9MICC</name>
<sequence length="204" mass="20789">MSSSRPARRSLTSLAVAGAVALTGLVAAAPADAAPTVTTRVYSFAAGPATVTRGAAITVSGSVQKLSAGAWRASAGAPVAVYFDPAGSAPNALVRTVKAATNGGYSTRFTASVTGVWSVRSAVTASLKPSALSVRRTVTVVAPRPSSTRPVSAWNCPSWAPIKGNASSHIFHRPGQRFYTRTKPEICFTTPAAAIAAGYRASKV</sequence>
<dbReference type="PROSITE" id="PS51318">
    <property type="entry name" value="TAT"/>
    <property type="match status" value="1"/>
</dbReference>
<gene>
    <name evidence="2" type="ORF">GCM10011512_28180</name>
</gene>
<dbReference type="RefSeq" id="WP_188669062.1">
    <property type="nucleotide sequence ID" value="NZ_BMJI01000026.1"/>
</dbReference>
<evidence type="ECO:0000313" key="3">
    <source>
        <dbReference type="Proteomes" id="UP000597761"/>
    </source>
</evidence>
<keyword evidence="1" id="KW-0732">Signal</keyword>
<comment type="caution">
    <text evidence="2">The sequence shown here is derived from an EMBL/GenBank/DDBJ whole genome shotgun (WGS) entry which is preliminary data.</text>
</comment>
<keyword evidence="3" id="KW-1185">Reference proteome</keyword>
<dbReference type="EMBL" id="BMJI01000026">
    <property type="protein sequence ID" value="GGC99622.1"/>
    <property type="molecule type" value="Genomic_DNA"/>
</dbReference>
<dbReference type="Proteomes" id="UP000597761">
    <property type="component" value="Unassembled WGS sequence"/>
</dbReference>
<proteinExistence type="predicted"/>
<organism evidence="2 3">
    <name type="scientific">Tersicoccus solisilvae</name>
    <dbReference type="NCBI Taxonomy" id="1882339"/>
    <lineage>
        <taxon>Bacteria</taxon>
        <taxon>Bacillati</taxon>
        <taxon>Actinomycetota</taxon>
        <taxon>Actinomycetes</taxon>
        <taxon>Micrococcales</taxon>
        <taxon>Micrococcaceae</taxon>
        <taxon>Tersicoccus</taxon>
    </lineage>
</organism>
<accession>A0ABQ1PMI4</accession>
<evidence type="ECO:0000313" key="2">
    <source>
        <dbReference type="EMBL" id="GGC99622.1"/>
    </source>
</evidence>
<evidence type="ECO:0008006" key="4">
    <source>
        <dbReference type="Google" id="ProtNLM"/>
    </source>
</evidence>
<feature type="chain" id="PRO_5046383765" description="Bacterial Ig domain-containing protein" evidence="1">
    <location>
        <begin position="34"/>
        <end position="204"/>
    </location>
</feature>
<evidence type="ECO:0000256" key="1">
    <source>
        <dbReference type="SAM" id="SignalP"/>
    </source>
</evidence>